<sequence length="395" mass="42817">MRNILTLSMSFVLLLSSCSSDDYGQDGNNNSPPANNAVRLSSDANFGNVLTNAEGFTLYFLSADSKGTSNCLGNCIDMWPPFYAEDLTLDSGLDTNNFATITREDGSKQNTYKGWPLYRFANDPAPGNITGDGFGDVWFVAKPDYTIMMAKAQLVGRSLDGVETNLTSDLTPGDGETAYITDAAGNTLYSFSDDYKETNTFTNADFSNNGVWPIFEEALENVPSILDPADFLMIDVFGRQQLTYKGWPLYYFGQDAQRGDNYGVGFPTAGVWPVLNKESAAAPPVETDVTAIFNVTNQGASAYLFNGGDFSNTSNPSITLERGKTYEFNIDAPGHPFLIKSDQSTGTGNQYNNGVSNNGASDGTITFTVPQDAPNTLFYICEFHGSMTGTFNIVD</sequence>
<evidence type="ECO:0000313" key="2">
    <source>
        <dbReference type="EMBL" id="MFD0861568.1"/>
    </source>
</evidence>
<gene>
    <name evidence="2" type="ORF">ACFQ1M_05075</name>
</gene>
<dbReference type="InterPro" id="IPR005297">
    <property type="entry name" value="Lipoprotein_repeat"/>
</dbReference>
<dbReference type="Pfam" id="PF03640">
    <property type="entry name" value="Lipoprotein_15"/>
    <property type="match status" value="3"/>
</dbReference>
<accession>A0ABW3CV13</accession>
<keyword evidence="1" id="KW-0732">Signal</keyword>
<evidence type="ECO:0000256" key="1">
    <source>
        <dbReference type="SAM" id="SignalP"/>
    </source>
</evidence>
<proteinExistence type="predicted"/>
<evidence type="ECO:0008006" key="4">
    <source>
        <dbReference type="Google" id="ProtNLM"/>
    </source>
</evidence>
<organism evidence="2 3">
    <name type="scientific">Sungkyunkwania multivorans</name>
    <dbReference type="NCBI Taxonomy" id="1173618"/>
    <lineage>
        <taxon>Bacteria</taxon>
        <taxon>Pseudomonadati</taxon>
        <taxon>Bacteroidota</taxon>
        <taxon>Flavobacteriia</taxon>
        <taxon>Flavobacteriales</taxon>
        <taxon>Flavobacteriaceae</taxon>
        <taxon>Sungkyunkwania</taxon>
    </lineage>
</organism>
<protein>
    <recommendedName>
        <fullName evidence="4">Secreted repeat protein with Y-X4-D motif</fullName>
    </recommendedName>
</protein>
<evidence type="ECO:0000313" key="3">
    <source>
        <dbReference type="Proteomes" id="UP001596978"/>
    </source>
</evidence>
<dbReference type="Gene3D" id="2.60.40.420">
    <property type="entry name" value="Cupredoxins - blue copper proteins"/>
    <property type="match status" value="1"/>
</dbReference>
<dbReference type="PANTHER" id="PTHR39335:SF1">
    <property type="entry name" value="BLL4220 PROTEIN"/>
    <property type="match status" value="1"/>
</dbReference>
<name>A0ABW3CV13_9FLAO</name>
<reference evidence="3" key="1">
    <citation type="journal article" date="2019" name="Int. J. Syst. Evol. Microbiol.">
        <title>The Global Catalogue of Microorganisms (GCM) 10K type strain sequencing project: providing services to taxonomists for standard genome sequencing and annotation.</title>
        <authorList>
            <consortium name="The Broad Institute Genomics Platform"/>
            <consortium name="The Broad Institute Genome Sequencing Center for Infectious Disease"/>
            <person name="Wu L."/>
            <person name="Ma J."/>
        </authorList>
    </citation>
    <scope>NUCLEOTIDE SEQUENCE [LARGE SCALE GENOMIC DNA]</scope>
    <source>
        <strain evidence="3">CCUG 62952</strain>
    </source>
</reference>
<dbReference type="InterPro" id="IPR008972">
    <property type="entry name" value="Cupredoxin"/>
</dbReference>
<comment type="caution">
    <text evidence="2">The sequence shown here is derived from an EMBL/GenBank/DDBJ whole genome shotgun (WGS) entry which is preliminary data.</text>
</comment>
<dbReference type="Proteomes" id="UP001596978">
    <property type="component" value="Unassembled WGS sequence"/>
</dbReference>
<feature type="signal peptide" evidence="1">
    <location>
        <begin position="1"/>
        <end position="24"/>
    </location>
</feature>
<keyword evidence="3" id="KW-1185">Reference proteome</keyword>
<dbReference type="SUPFAM" id="SSF49503">
    <property type="entry name" value="Cupredoxins"/>
    <property type="match status" value="1"/>
</dbReference>
<dbReference type="PANTHER" id="PTHR39335">
    <property type="entry name" value="BLL4220 PROTEIN"/>
    <property type="match status" value="1"/>
</dbReference>
<dbReference type="EMBL" id="JBHTJH010000004">
    <property type="protein sequence ID" value="MFD0861568.1"/>
    <property type="molecule type" value="Genomic_DNA"/>
</dbReference>
<feature type="chain" id="PRO_5045379010" description="Secreted repeat protein with Y-X4-D motif" evidence="1">
    <location>
        <begin position="25"/>
        <end position="395"/>
    </location>
</feature>
<dbReference type="PROSITE" id="PS51257">
    <property type="entry name" value="PROKAR_LIPOPROTEIN"/>
    <property type="match status" value="1"/>
</dbReference>
<dbReference type="RefSeq" id="WP_386404829.1">
    <property type="nucleotide sequence ID" value="NZ_JBHTJH010000004.1"/>
</dbReference>